<keyword evidence="1 2" id="KW-0378">Hydrolase</keyword>
<dbReference type="InterPro" id="IPR012341">
    <property type="entry name" value="6hp_glycosidase-like_sf"/>
</dbReference>
<evidence type="ECO:0000313" key="2">
    <source>
        <dbReference type="EMBL" id="NGZ74312.1"/>
    </source>
</evidence>
<dbReference type="InterPro" id="IPR052043">
    <property type="entry name" value="PolySaccharide_Degr_Enz"/>
</dbReference>
<proteinExistence type="predicted"/>
<organism evidence="2 3">
    <name type="scientific">Saccharibacillus alkalitolerans</name>
    <dbReference type="NCBI Taxonomy" id="2705290"/>
    <lineage>
        <taxon>Bacteria</taxon>
        <taxon>Bacillati</taxon>
        <taxon>Bacillota</taxon>
        <taxon>Bacilli</taxon>
        <taxon>Bacillales</taxon>
        <taxon>Paenibacillaceae</taxon>
        <taxon>Saccharibacillus</taxon>
    </lineage>
</organism>
<dbReference type="EMBL" id="JAAFGS010000001">
    <property type="protein sequence ID" value="NGZ74312.1"/>
    <property type="molecule type" value="Genomic_DNA"/>
</dbReference>
<dbReference type="PANTHER" id="PTHR33886:SF8">
    <property type="entry name" value="UNSATURATED RHAMNOGALACTURONAN HYDROLASE (EUROFUNG)"/>
    <property type="match status" value="1"/>
</dbReference>
<keyword evidence="3" id="KW-1185">Reference proteome</keyword>
<protein>
    <submittedName>
        <fullName evidence="2">Glycosyl hydrolase family 88</fullName>
    </submittedName>
</protein>
<dbReference type="PANTHER" id="PTHR33886">
    <property type="entry name" value="UNSATURATED RHAMNOGALACTURONAN HYDROLASE (EUROFUNG)"/>
    <property type="match status" value="1"/>
</dbReference>
<dbReference type="InterPro" id="IPR008928">
    <property type="entry name" value="6-hairpin_glycosidase_sf"/>
</dbReference>
<dbReference type="GO" id="GO:0016787">
    <property type="term" value="F:hydrolase activity"/>
    <property type="evidence" value="ECO:0007669"/>
    <property type="project" value="UniProtKB-KW"/>
</dbReference>
<dbReference type="Gene3D" id="1.50.10.10">
    <property type="match status" value="1"/>
</dbReference>
<dbReference type="Proteomes" id="UP000800303">
    <property type="component" value="Unassembled WGS sequence"/>
</dbReference>
<sequence length="416" mass="46733">MPETQSLSIRTAESIMERSPLLHLCNGHNGKWSYDYGVVLRGFEALWRRTGEERYFRYIRKQMDHFVGEDGSILGYSPEEYNIDHINNGKLLFALHEETGEEKYRLAADRLRGQLEHHPRTSEGAFWHKQIYPYQIWLDGLYMGAPFYLQYQLAFAGGAGLEDVTRQFLLCERHTRDAKTGLLYHAWDEKKVQPWCDPETGLSPHFWGRSLGWFAMALVDVLELLPGGQADGPELRRILTDTLTALRRYQDEASGVWYQIVDCGDRKGNYLEASASSMIAYATAKGIRLGALDESWRQMLDRAFRGIVDEFVLETKEGWINLNKNCQVAGLGGADRRDGTFAYYISEPIVTNDQKGLGAFLQACVEYELALPDAGRGEASRAEMPDRTAVSASADKVRSVASGMTGTEGGGTLGSV</sequence>
<dbReference type="SUPFAM" id="SSF48208">
    <property type="entry name" value="Six-hairpin glycosidases"/>
    <property type="match status" value="1"/>
</dbReference>
<reference evidence="2 3" key="1">
    <citation type="submission" date="2020-01" db="EMBL/GenBank/DDBJ databases">
        <title>Polyphasic characterisation and genomic insights into a novel alkali tolerant bacterium VR-M41.</title>
        <authorList>
            <person name="Vemuluri V.R."/>
        </authorList>
    </citation>
    <scope>NUCLEOTIDE SEQUENCE [LARGE SCALE GENOMIC DNA]</scope>
    <source>
        <strain evidence="2 3">VR-M41</strain>
    </source>
</reference>
<evidence type="ECO:0000256" key="1">
    <source>
        <dbReference type="ARBA" id="ARBA00022801"/>
    </source>
</evidence>
<dbReference type="InterPro" id="IPR010905">
    <property type="entry name" value="Glyco_hydro_88"/>
</dbReference>
<gene>
    <name evidence="2" type="ORF">GYN08_03205</name>
</gene>
<evidence type="ECO:0000313" key="3">
    <source>
        <dbReference type="Proteomes" id="UP000800303"/>
    </source>
</evidence>
<comment type="caution">
    <text evidence="2">The sequence shown here is derived from an EMBL/GenBank/DDBJ whole genome shotgun (WGS) entry which is preliminary data.</text>
</comment>
<dbReference type="Pfam" id="PF07470">
    <property type="entry name" value="Glyco_hydro_88"/>
    <property type="match status" value="1"/>
</dbReference>
<name>A0ABX0F199_9BACL</name>
<accession>A0ABX0F199</accession>